<name>A0A0P0P1Y0_9CAUL</name>
<dbReference type="AlphaFoldDB" id="A0A0P0P1Y0"/>
<dbReference type="EMBL" id="CP013002">
    <property type="protein sequence ID" value="ALL14259.1"/>
    <property type="molecule type" value="Genomic_DNA"/>
</dbReference>
<protein>
    <recommendedName>
        <fullName evidence="3">Tail assembly chaperone</fullName>
    </recommendedName>
</protein>
<evidence type="ECO:0008006" key="3">
    <source>
        <dbReference type="Google" id="ProtNLM"/>
    </source>
</evidence>
<organism evidence="1 2">
    <name type="scientific">Caulobacter henricii</name>
    <dbReference type="NCBI Taxonomy" id="69395"/>
    <lineage>
        <taxon>Bacteria</taxon>
        <taxon>Pseudomonadati</taxon>
        <taxon>Pseudomonadota</taxon>
        <taxon>Alphaproteobacteria</taxon>
        <taxon>Caulobacterales</taxon>
        <taxon>Caulobacteraceae</taxon>
        <taxon>Caulobacter</taxon>
    </lineage>
</organism>
<evidence type="ECO:0000313" key="1">
    <source>
        <dbReference type="EMBL" id="ALL14259.1"/>
    </source>
</evidence>
<reference evidence="1 2" key="1">
    <citation type="submission" date="2015-10" db="EMBL/GenBank/DDBJ databases">
        <title>Conservation of the essential genome among Caulobacter and Brevundimonas species.</title>
        <authorList>
            <person name="Scott D."/>
            <person name="Ely B."/>
        </authorList>
    </citation>
    <scope>NUCLEOTIDE SEQUENCE [LARGE SCALE GENOMIC DNA]</scope>
    <source>
        <strain evidence="1 2">CB4</strain>
    </source>
</reference>
<keyword evidence="2" id="KW-1185">Reference proteome</keyword>
<sequence>MSVKFDFKSLETGFKAVWPVNVNVPQDGGGIEVQTFDAVFLALTPEETEEAQKANDPNAWPGKFWIGLSDVEPAEFTEALRKKFLDRAYVRQALITAYIQFMQGIPAKN</sequence>
<accession>A0A0P0P1Y0</accession>
<dbReference type="KEGG" id="chq:AQ619_13415"/>
<dbReference type="STRING" id="69395.AQ619_13415"/>
<dbReference type="RefSeq" id="WP_062148533.1">
    <property type="nucleotide sequence ID" value="NZ_CP013002.1"/>
</dbReference>
<dbReference type="Proteomes" id="UP000056905">
    <property type="component" value="Chromosome"/>
</dbReference>
<gene>
    <name evidence="1" type="ORF">AQ619_13415</name>
</gene>
<evidence type="ECO:0000313" key="2">
    <source>
        <dbReference type="Proteomes" id="UP000056905"/>
    </source>
</evidence>
<proteinExistence type="predicted"/>